<keyword evidence="2" id="KW-1185">Reference proteome</keyword>
<organism evidence="1 2">
    <name type="scientific">Populus deltoides</name>
    <name type="common">Eastern poplar</name>
    <name type="synonym">Eastern cottonwood</name>
    <dbReference type="NCBI Taxonomy" id="3696"/>
    <lineage>
        <taxon>Eukaryota</taxon>
        <taxon>Viridiplantae</taxon>
        <taxon>Streptophyta</taxon>
        <taxon>Embryophyta</taxon>
        <taxon>Tracheophyta</taxon>
        <taxon>Spermatophyta</taxon>
        <taxon>Magnoliopsida</taxon>
        <taxon>eudicotyledons</taxon>
        <taxon>Gunneridae</taxon>
        <taxon>Pentapetalae</taxon>
        <taxon>rosids</taxon>
        <taxon>fabids</taxon>
        <taxon>Malpighiales</taxon>
        <taxon>Salicaceae</taxon>
        <taxon>Saliceae</taxon>
        <taxon>Populus</taxon>
    </lineage>
</organism>
<evidence type="ECO:0000313" key="1">
    <source>
        <dbReference type="EMBL" id="KAH8493645.1"/>
    </source>
</evidence>
<dbReference type="Proteomes" id="UP000807159">
    <property type="component" value="Chromosome 11"/>
</dbReference>
<protein>
    <submittedName>
        <fullName evidence="1">Uncharacterized protein</fullName>
    </submittedName>
</protein>
<comment type="caution">
    <text evidence="1">The sequence shown here is derived from an EMBL/GenBank/DDBJ whole genome shotgun (WGS) entry which is preliminary data.</text>
</comment>
<sequence>MAELRRAIEQSEGSIGWLYISDVRLVFVVKSWIYWRCTPGHWNRNLRFSGLREGRIVMSAMTPARQSPVPFQRCDGIESSSKETPEDGLSTGCFTLDNRTNWKPECRVPTSLPAAEIEIKPEVSVFHEEKKMPSLWKLSDNTFAGRGASLKGRRGKRKQKDCSKDVKEGSVGESEFLGSADVLSASRCKDSPTSIGDQSRSSSKDAVFDVSLIYFFFFYSKII</sequence>
<dbReference type="EMBL" id="JACEGQ020000011">
    <property type="protein sequence ID" value="KAH8493645.1"/>
    <property type="molecule type" value="Genomic_DNA"/>
</dbReference>
<reference evidence="1" key="1">
    <citation type="journal article" date="2021" name="J. Hered.">
        <title>Genome Assembly of Salicaceae Populus deltoides (Eastern Cottonwood) I-69 Based on Nanopore Sequencing and Hi-C Technologies.</title>
        <authorList>
            <person name="Bai S."/>
            <person name="Wu H."/>
            <person name="Zhang J."/>
            <person name="Pan Z."/>
            <person name="Zhao W."/>
            <person name="Li Z."/>
            <person name="Tong C."/>
        </authorList>
    </citation>
    <scope>NUCLEOTIDE SEQUENCE</scope>
    <source>
        <tissue evidence="1">Leaf</tissue>
    </source>
</reference>
<dbReference type="AlphaFoldDB" id="A0A8T2XJC4"/>
<gene>
    <name evidence="1" type="ORF">H0E87_020407</name>
</gene>
<evidence type="ECO:0000313" key="2">
    <source>
        <dbReference type="Proteomes" id="UP000807159"/>
    </source>
</evidence>
<name>A0A8T2XJC4_POPDE</name>
<accession>A0A8T2XJC4</accession>
<proteinExistence type="predicted"/>